<evidence type="ECO:0000256" key="2">
    <source>
        <dbReference type="ARBA" id="ARBA00008973"/>
    </source>
</evidence>
<feature type="chain" id="PRO_5038610026" description="Methionine ABC transporter substrate-binding protein" evidence="8">
    <location>
        <begin position="26"/>
        <end position="306"/>
    </location>
</feature>
<gene>
    <name evidence="9" type="ORF">A6J77_006395</name>
</gene>
<evidence type="ECO:0000313" key="10">
    <source>
        <dbReference type="Proteomes" id="UP000192813"/>
    </source>
</evidence>
<evidence type="ECO:0000256" key="5">
    <source>
        <dbReference type="ARBA" id="ARBA00023139"/>
    </source>
</evidence>
<comment type="caution">
    <text evidence="9">The sequence shown here is derived from an EMBL/GenBank/DDBJ whole genome shotgun (WGS) entry which is preliminary data.</text>
</comment>
<evidence type="ECO:0000256" key="7">
    <source>
        <dbReference type="SAM" id="MobiDB-lite"/>
    </source>
</evidence>
<evidence type="ECO:0000256" key="6">
    <source>
        <dbReference type="ARBA" id="ARBA00023288"/>
    </source>
</evidence>
<evidence type="ECO:0008006" key="11">
    <source>
        <dbReference type="Google" id="ProtNLM"/>
    </source>
</evidence>
<accession>A0A2J9PNG6</accession>
<feature type="region of interest" description="Disordered" evidence="7">
    <location>
        <begin position="281"/>
        <end position="306"/>
    </location>
</feature>
<feature type="signal peptide" evidence="8">
    <location>
        <begin position="1"/>
        <end position="25"/>
    </location>
</feature>
<comment type="subcellular location">
    <subcellularLocation>
        <location evidence="1">Membrane</location>
        <topology evidence="1">Lipid-anchor</topology>
    </subcellularLocation>
</comment>
<evidence type="ECO:0000256" key="1">
    <source>
        <dbReference type="ARBA" id="ARBA00004635"/>
    </source>
</evidence>
<proteinExistence type="inferred from homology"/>
<evidence type="ECO:0000256" key="4">
    <source>
        <dbReference type="ARBA" id="ARBA00023136"/>
    </source>
</evidence>
<dbReference type="PROSITE" id="PS51257">
    <property type="entry name" value="PROKAR_LIPOPROTEIN"/>
    <property type="match status" value="1"/>
</dbReference>
<comment type="similarity">
    <text evidence="2">Belongs to the NlpA lipoprotein family.</text>
</comment>
<dbReference type="PANTHER" id="PTHR30429:SF1">
    <property type="entry name" value="D-METHIONINE-BINDING LIPOPROTEIN METQ-RELATED"/>
    <property type="match status" value="1"/>
</dbReference>
<sequence>MGRSILDIRKSLKLFLAFGSALVLASCGNRSSDNESTGQVDTDETRSYSVGVVGDVTAEIWEDVATRLEDQGINLEVVTFSEYSQPNRALEDGELDLNAFQHISFLSAYAKDLGDSQITPIAYTIVSPMYIFAVPEITDVESIPDGVTVAVPNSATNAERAFLGLQDIGLIKLDEEAGFAPTKADVVENTKNIEIVEMDPSQIARSLGDADLITIGGDMLMDAGLDPEDAIYTDTDDASNIDPVKKNIIATTKDKLDNPDIQAIIDAYQSDETKAKIEEISGGSSIPIWTAEDDPQADYEKELAKN</sequence>
<dbReference type="GO" id="GO:0016020">
    <property type="term" value="C:membrane"/>
    <property type="evidence" value="ECO:0007669"/>
    <property type="project" value="UniProtKB-SubCell"/>
</dbReference>
<reference evidence="10" key="1">
    <citation type="submission" date="2017-12" db="EMBL/GenBank/DDBJ databases">
        <title>FDA dAtabase for Regulatory Grade micrObial Sequences (FDA-ARGOS): Supporting development and validation of Infectious Disease Dx tests.</title>
        <authorList>
            <person name="Hoffmann M."/>
            <person name="Allard M."/>
            <person name="Evans P."/>
            <person name="Brown E."/>
            <person name="Tallon L."/>
            <person name="Sadzewicz L."/>
            <person name="Sengamalay N."/>
            <person name="Ott S."/>
            <person name="Godinez A."/>
            <person name="Nagaraj S."/>
            <person name="Vavikolanu K."/>
            <person name="Aluvathingal J."/>
            <person name="Nadendla S."/>
            <person name="Sichtig H."/>
        </authorList>
    </citation>
    <scope>NUCLEOTIDE SEQUENCE [LARGE SCALE GENOMIC DNA]</scope>
    <source>
        <strain evidence="10">FDAARGOS_249</strain>
    </source>
</reference>
<dbReference type="Proteomes" id="UP000192813">
    <property type="component" value="Unassembled WGS sequence"/>
</dbReference>
<keyword evidence="4" id="KW-0472">Membrane</keyword>
<name>A0A2J9PNG6_9LACT</name>
<keyword evidence="5" id="KW-0564">Palmitate</keyword>
<keyword evidence="6" id="KW-0449">Lipoprotein</keyword>
<dbReference type="AlphaFoldDB" id="A0A2J9PNG6"/>
<dbReference type="SUPFAM" id="SSF53850">
    <property type="entry name" value="Periplasmic binding protein-like II"/>
    <property type="match status" value="1"/>
</dbReference>
<keyword evidence="3 8" id="KW-0732">Signal</keyword>
<evidence type="ECO:0000313" key="9">
    <source>
        <dbReference type="EMBL" id="PNL91872.1"/>
    </source>
</evidence>
<dbReference type="PANTHER" id="PTHR30429">
    <property type="entry name" value="D-METHIONINE-BINDING LIPOPROTEIN METQ"/>
    <property type="match status" value="1"/>
</dbReference>
<dbReference type="EMBL" id="NBTM02000001">
    <property type="protein sequence ID" value="PNL91872.1"/>
    <property type="molecule type" value="Genomic_DNA"/>
</dbReference>
<organism evidence="9 10">
    <name type="scientific">Aerococcus viridans</name>
    <dbReference type="NCBI Taxonomy" id="1377"/>
    <lineage>
        <taxon>Bacteria</taxon>
        <taxon>Bacillati</taxon>
        <taxon>Bacillota</taxon>
        <taxon>Bacilli</taxon>
        <taxon>Lactobacillales</taxon>
        <taxon>Aerococcaceae</taxon>
        <taxon>Aerococcus</taxon>
    </lineage>
</organism>
<dbReference type="InterPro" id="IPR004872">
    <property type="entry name" value="Lipoprotein_NlpA"/>
</dbReference>
<dbReference type="Gene3D" id="3.40.190.10">
    <property type="entry name" value="Periplasmic binding protein-like II"/>
    <property type="match status" value="2"/>
</dbReference>
<evidence type="ECO:0000256" key="8">
    <source>
        <dbReference type="SAM" id="SignalP"/>
    </source>
</evidence>
<protein>
    <recommendedName>
        <fullName evidence="11">Methionine ABC transporter substrate-binding protein</fullName>
    </recommendedName>
</protein>
<evidence type="ECO:0000256" key="3">
    <source>
        <dbReference type="ARBA" id="ARBA00022729"/>
    </source>
</evidence>
<dbReference type="Pfam" id="PF03180">
    <property type="entry name" value="Lipoprotein_9"/>
    <property type="match status" value="1"/>
</dbReference>